<accession>A0A558BRX9</accession>
<keyword evidence="2" id="KW-0812">Transmembrane</keyword>
<evidence type="ECO:0000259" key="3">
    <source>
        <dbReference type="SMART" id="SM00769"/>
    </source>
</evidence>
<dbReference type="PANTHER" id="PTHR31459">
    <property type="match status" value="1"/>
</dbReference>
<feature type="transmembrane region" description="Helical" evidence="2">
    <location>
        <begin position="12"/>
        <end position="33"/>
    </location>
</feature>
<comment type="caution">
    <text evidence="4">The sequence shown here is derived from an EMBL/GenBank/DDBJ whole genome shotgun (WGS) entry which is preliminary data.</text>
</comment>
<feature type="domain" description="Water stress and hypersensitive response" evidence="3">
    <location>
        <begin position="169"/>
        <end position="289"/>
    </location>
</feature>
<dbReference type="SMART" id="SM00769">
    <property type="entry name" value="WHy"/>
    <property type="match status" value="1"/>
</dbReference>
<gene>
    <name evidence="4" type="ORF">FNT36_16555</name>
</gene>
<comment type="similarity">
    <text evidence="1">Belongs to the LEA type 2 family.</text>
</comment>
<dbReference type="SUPFAM" id="SSF117070">
    <property type="entry name" value="LEA14-like"/>
    <property type="match status" value="2"/>
</dbReference>
<dbReference type="InterPro" id="IPR013990">
    <property type="entry name" value="WHy-dom"/>
</dbReference>
<keyword evidence="2" id="KW-0472">Membrane</keyword>
<dbReference type="InterPro" id="IPR004864">
    <property type="entry name" value="LEA_2"/>
</dbReference>
<dbReference type="OrthoDB" id="871277at2"/>
<reference evidence="4 5" key="1">
    <citation type="submission" date="2019-07" db="EMBL/GenBank/DDBJ databases">
        <title>Hymenobacter sp. straun FUR1 Genome sequencing and assembly.</title>
        <authorList>
            <person name="Chhetri G."/>
        </authorList>
    </citation>
    <scope>NUCLEOTIDE SEQUENCE [LARGE SCALE GENOMIC DNA]</scope>
    <source>
        <strain evidence="4 5">Fur1</strain>
    </source>
</reference>
<name>A0A558BRX9_9BACT</name>
<dbReference type="GO" id="GO:0009269">
    <property type="term" value="P:response to desiccation"/>
    <property type="evidence" value="ECO:0007669"/>
    <property type="project" value="InterPro"/>
</dbReference>
<evidence type="ECO:0000256" key="1">
    <source>
        <dbReference type="ARBA" id="ARBA00005960"/>
    </source>
</evidence>
<sequence length="303" mass="33431">MTITSTAGRHPVLTTLLVLVGLFLVGGGITYLATDHGKALLPTLEQPSFTSSNITREHIKGQFLVRLRNHAPIDLRIDSLRYSARVDGKQLAQGHKDRPLVVKGHALSSLSLPLELNLPQLTHQLKTSQRDCVTVELHTVLYANLPGVGPQKLPIDVRKRVYIPKLPKIEVADVDITKLGLKKGEAIVTLRVTNYEPIAFTVKQVSYRFQIEDDLDVKGQETKDVTFKKKGTELMPIHVKFAPRSMPKVLFKTIFKPKKTDYKLTGNATVAAGPASARDATMQFNSSGTVKDLKELAKGAKDN</sequence>
<proteinExistence type="inferred from homology"/>
<dbReference type="RefSeq" id="WP_144849962.1">
    <property type="nucleotide sequence ID" value="NZ_VMRJ01000004.1"/>
</dbReference>
<dbReference type="PANTHER" id="PTHR31459:SF2">
    <property type="entry name" value="OS03G0843300 PROTEIN"/>
    <property type="match status" value="1"/>
</dbReference>
<dbReference type="Gene3D" id="2.60.40.1820">
    <property type="match status" value="2"/>
</dbReference>
<dbReference type="InterPro" id="IPR045043">
    <property type="entry name" value="Lea14-like"/>
</dbReference>
<evidence type="ECO:0000256" key="2">
    <source>
        <dbReference type="SAM" id="Phobius"/>
    </source>
</evidence>
<dbReference type="Pfam" id="PF03168">
    <property type="entry name" value="LEA_2"/>
    <property type="match status" value="2"/>
</dbReference>
<organism evidence="4 5">
    <name type="scientific">Hymenobacter setariae</name>
    <dbReference type="NCBI Taxonomy" id="2594794"/>
    <lineage>
        <taxon>Bacteria</taxon>
        <taxon>Pseudomonadati</taxon>
        <taxon>Bacteroidota</taxon>
        <taxon>Cytophagia</taxon>
        <taxon>Cytophagales</taxon>
        <taxon>Hymenobacteraceae</taxon>
        <taxon>Hymenobacter</taxon>
    </lineage>
</organism>
<keyword evidence="5" id="KW-1185">Reference proteome</keyword>
<dbReference type="AlphaFoldDB" id="A0A558BRX9"/>
<evidence type="ECO:0000313" key="4">
    <source>
        <dbReference type="EMBL" id="TVT39268.1"/>
    </source>
</evidence>
<evidence type="ECO:0000313" key="5">
    <source>
        <dbReference type="Proteomes" id="UP000317624"/>
    </source>
</evidence>
<dbReference type="EMBL" id="VMRJ01000004">
    <property type="protein sequence ID" value="TVT39268.1"/>
    <property type="molecule type" value="Genomic_DNA"/>
</dbReference>
<keyword evidence="2" id="KW-1133">Transmembrane helix</keyword>
<protein>
    <submittedName>
        <fullName evidence="4">LEA type 2 family protein</fullName>
    </submittedName>
</protein>
<dbReference type="Proteomes" id="UP000317624">
    <property type="component" value="Unassembled WGS sequence"/>
</dbReference>